<proteinExistence type="predicted"/>
<dbReference type="PANTHER" id="PTHR33121">
    <property type="entry name" value="CYCLIC DI-GMP PHOSPHODIESTERASE PDEF"/>
    <property type="match status" value="1"/>
</dbReference>
<evidence type="ECO:0000313" key="4">
    <source>
        <dbReference type="Proteomes" id="UP000676967"/>
    </source>
</evidence>
<dbReference type="SUPFAM" id="SSF141868">
    <property type="entry name" value="EAL domain-like"/>
    <property type="match status" value="1"/>
</dbReference>
<protein>
    <recommendedName>
        <fullName evidence="2">EAL domain-containing protein</fullName>
    </recommendedName>
</protein>
<feature type="region of interest" description="Disordered" evidence="1">
    <location>
        <begin position="870"/>
        <end position="890"/>
    </location>
</feature>
<dbReference type="Pfam" id="PF00563">
    <property type="entry name" value="EAL"/>
    <property type="match status" value="1"/>
</dbReference>
<dbReference type="PROSITE" id="PS50883">
    <property type="entry name" value="EAL"/>
    <property type="match status" value="1"/>
</dbReference>
<reference evidence="3 4" key="1">
    <citation type="submission" date="2020-08" db="EMBL/GenBank/DDBJ databases">
        <title>Whole genome shotgun sequence of Actinoplanes ianthinogenes NBRC 13996.</title>
        <authorList>
            <person name="Komaki H."/>
            <person name="Tamura T."/>
        </authorList>
    </citation>
    <scope>NUCLEOTIDE SEQUENCE [LARGE SCALE GENOMIC DNA]</scope>
    <source>
        <strain evidence="3 4">NBRC 13996</strain>
    </source>
</reference>
<dbReference type="RefSeq" id="WP_229831518.1">
    <property type="nucleotide sequence ID" value="NZ_AP023356.1"/>
</dbReference>
<dbReference type="EMBL" id="AP023356">
    <property type="protein sequence ID" value="BCJ39791.1"/>
    <property type="molecule type" value="Genomic_DNA"/>
</dbReference>
<dbReference type="SMART" id="SM00052">
    <property type="entry name" value="EAL"/>
    <property type="match status" value="1"/>
</dbReference>
<sequence length="890" mass="96920">MARSSAAEDLAGALPSPGGGPGDRRLVSPPADASRFVREFKQLYEQAGRPPLQTVQHDAAQQKPPLKVSISSLSDWFRGVTMPADPSAVRFLVDYLRRRAKGAVVAPTEAWLTWYEQARAEARSRRGTRRARGLAPVDLPASPMRDLRDALLFLYRRAGAPSLAELSARIRDNDALPGTPSRDTIHRIITGRVMPSRADAVTLAAVLATTGEVDLPDAVRNIGDLWSAASSPASGSLSTRVGKPVGDWDPLLLGVHPVAESAEGEGLPPYIAREHDDRLRGIVEQAIAAGDNAFVVLAGASSTGKTRSLWEAARHLDQENPGRWRVWYPYDPTRPEAAAEGVGRVGPHTVVWLDDVHAYLRPADPALGEQVAAGLRTLLTGAGRGPVLVFGSVWREQWTDLATRPPAHEPDRYAQARHLLTVAHRIDVPDQFSPYELEAAMIAADPRLRYAAERAGDGRITQYLAGAATLVQRYRLAPPPVRAVLDTAVDARRLGHPETLPYRLFEQAAPGYLDDFEWERLGDDWLESALREAGTPGAGTSGPLVRVRERPSGARVSEQPVFRLADFVEQIGRTERAGLLPPSSFWAAVLVSVRDPDVLQEMCRRARRLDGIDGQTLERLAEAAATTSLNSEISVAVEQAPTDRLALYFQPIMDLRTGRAASHEVLLRVRDGNGVPLSPAAVLEAAEDRDEVLAIDLWVTERAIRLAAGQPGMRLQINLSGRSIGEPRLADEVERLVRESGVNPEQLTFEITETALIGNFDAARRSAERIRELGCHLALDDFGSGYASFRYLRLFPLDLVKIDGEYIVDLVDNPQDQVLVRALVQVCQAYGIQTVAEFVQDEATLRMLRELGVDYAQGYFVGRPAPAIEPAASRGPAEDRAGAALGGEAS</sequence>
<dbReference type="CDD" id="cd01948">
    <property type="entry name" value="EAL"/>
    <property type="match status" value="1"/>
</dbReference>
<feature type="region of interest" description="Disordered" evidence="1">
    <location>
        <begin position="1"/>
        <end position="31"/>
    </location>
</feature>
<evidence type="ECO:0000256" key="1">
    <source>
        <dbReference type="SAM" id="MobiDB-lite"/>
    </source>
</evidence>
<name>A0ABM7LKK3_9ACTN</name>
<evidence type="ECO:0000259" key="2">
    <source>
        <dbReference type="PROSITE" id="PS50883"/>
    </source>
</evidence>
<evidence type="ECO:0000313" key="3">
    <source>
        <dbReference type="EMBL" id="BCJ39791.1"/>
    </source>
</evidence>
<keyword evidence="4" id="KW-1185">Reference proteome</keyword>
<dbReference type="InterPro" id="IPR001633">
    <property type="entry name" value="EAL_dom"/>
</dbReference>
<dbReference type="PANTHER" id="PTHR33121:SF23">
    <property type="entry name" value="CYCLIC DI-GMP PHOSPHODIESTERASE PDEB"/>
    <property type="match status" value="1"/>
</dbReference>
<gene>
    <name evidence="3" type="ORF">Aiant_04480</name>
</gene>
<dbReference type="InterPro" id="IPR035919">
    <property type="entry name" value="EAL_sf"/>
</dbReference>
<feature type="domain" description="EAL" evidence="2">
    <location>
        <begin position="626"/>
        <end position="878"/>
    </location>
</feature>
<dbReference type="Gene3D" id="3.20.20.450">
    <property type="entry name" value="EAL domain"/>
    <property type="match status" value="1"/>
</dbReference>
<organism evidence="3 4">
    <name type="scientific">Actinoplanes ianthinogenes</name>
    <dbReference type="NCBI Taxonomy" id="122358"/>
    <lineage>
        <taxon>Bacteria</taxon>
        <taxon>Bacillati</taxon>
        <taxon>Actinomycetota</taxon>
        <taxon>Actinomycetes</taxon>
        <taxon>Micromonosporales</taxon>
        <taxon>Micromonosporaceae</taxon>
        <taxon>Actinoplanes</taxon>
    </lineage>
</organism>
<accession>A0ABM7LKK3</accession>
<dbReference type="InterPro" id="IPR050706">
    <property type="entry name" value="Cyclic-di-GMP_PDE-like"/>
</dbReference>
<dbReference type="Proteomes" id="UP000676967">
    <property type="component" value="Chromosome"/>
</dbReference>